<dbReference type="InterPro" id="IPR036388">
    <property type="entry name" value="WH-like_DNA-bd_sf"/>
</dbReference>
<dbReference type="Gene3D" id="1.10.10.10">
    <property type="entry name" value="Winged helix-like DNA-binding domain superfamily/Winged helix DNA-binding domain"/>
    <property type="match status" value="1"/>
</dbReference>
<dbReference type="GO" id="GO:0016987">
    <property type="term" value="F:sigma factor activity"/>
    <property type="evidence" value="ECO:0007669"/>
    <property type="project" value="UniProtKB-KW"/>
</dbReference>
<dbReference type="SUPFAM" id="SSF88659">
    <property type="entry name" value="Sigma3 and sigma4 domains of RNA polymerase sigma factors"/>
    <property type="match status" value="1"/>
</dbReference>
<dbReference type="InterPro" id="IPR013249">
    <property type="entry name" value="RNA_pol_sigma70_r4_t2"/>
</dbReference>
<evidence type="ECO:0000259" key="7">
    <source>
        <dbReference type="Pfam" id="PF04542"/>
    </source>
</evidence>
<keyword evidence="5 6" id="KW-0804">Transcription</keyword>
<keyword evidence="4 6" id="KW-0238">DNA-binding</keyword>
<proteinExistence type="inferred from homology"/>
<dbReference type="GO" id="GO:0003677">
    <property type="term" value="F:DNA binding"/>
    <property type="evidence" value="ECO:0007669"/>
    <property type="project" value="UniProtKB-KW"/>
</dbReference>
<dbReference type="Gene3D" id="1.10.1740.10">
    <property type="match status" value="1"/>
</dbReference>
<dbReference type="NCBIfam" id="TIGR02937">
    <property type="entry name" value="sigma70-ECF"/>
    <property type="match status" value="1"/>
</dbReference>
<organism evidence="9 10">
    <name type="scientific">Armatimonas rosea</name>
    <dbReference type="NCBI Taxonomy" id="685828"/>
    <lineage>
        <taxon>Bacteria</taxon>
        <taxon>Bacillati</taxon>
        <taxon>Armatimonadota</taxon>
        <taxon>Armatimonadia</taxon>
        <taxon>Armatimonadales</taxon>
        <taxon>Armatimonadaceae</taxon>
        <taxon>Armatimonas</taxon>
    </lineage>
</organism>
<evidence type="ECO:0000313" key="10">
    <source>
        <dbReference type="Proteomes" id="UP000520814"/>
    </source>
</evidence>
<evidence type="ECO:0000256" key="6">
    <source>
        <dbReference type="RuleBase" id="RU000716"/>
    </source>
</evidence>
<evidence type="ECO:0000256" key="3">
    <source>
        <dbReference type="ARBA" id="ARBA00023082"/>
    </source>
</evidence>
<evidence type="ECO:0000256" key="4">
    <source>
        <dbReference type="ARBA" id="ARBA00023125"/>
    </source>
</evidence>
<keyword evidence="10" id="KW-1185">Reference proteome</keyword>
<dbReference type="SUPFAM" id="SSF88946">
    <property type="entry name" value="Sigma2 domain of RNA polymerase sigma factors"/>
    <property type="match status" value="1"/>
</dbReference>
<evidence type="ECO:0000256" key="2">
    <source>
        <dbReference type="ARBA" id="ARBA00023015"/>
    </source>
</evidence>
<dbReference type="AlphaFoldDB" id="A0A7W9W3T0"/>
<reference evidence="9 10" key="1">
    <citation type="submission" date="2020-08" db="EMBL/GenBank/DDBJ databases">
        <title>Genomic Encyclopedia of Type Strains, Phase IV (KMG-IV): sequencing the most valuable type-strain genomes for metagenomic binning, comparative biology and taxonomic classification.</title>
        <authorList>
            <person name="Goeker M."/>
        </authorList>
    </citation>
    <scope>NUCLEOTIDE SEQUENCE [LARGE SCALE GENOMIC DNA]</scope>
    <source>
        <strain evidence="9 10">DSM 23562</strain>
    </source>
</reference>
<keyword evidence="3 6" id="KW-0731">Sigma factor</keyword>
<dbReference type="InterPro" id="IPR007627">
    <property type="entry name" value="RNA_pol_sigma70_r2"/>
</dbReference>
<dbReference type="InterPro" id="IPR013324">
    <property type="entry name" value="RNA_pol_sigma_r3/r4-like"/>
</dbReference>
<dbReference type="Pfam" id="PF04542">
    <property type="entry name" value="Sigma70_r2"/>
    <property type="match status" value="1"/>
</dbReference>
<dbReference type="InterPro" id="IPR013325">
    <property type="entry name" value="RNA_pol_sigma_r2"/>
</dbReference>
<dbReference type="Pfam" id="PF08281">
    <property type="entry name" value="Sigma70_r4_2"/>
    <property type="match status" value="1"/>
</dbReference>
<dbReference type="Proteomes" id="UP000520814">
    <property type="component" value="Unassembled WGS sequence"/>
</dbReference>
<feature type="domain" description="RNA polymerase sigma factor 70 region 4 type 2" evidence="8">
    <location>
        <begin position="109"/>
        <end position="157"/>
    </location>
</feature>
<dbReference type="PANTHER" id="PTHR43133">
    <property type="entry name" value="RNA POLYMERASE ECF-TYPE SIGMA FACTO"/>
    <property type="match status" value="1"/>
</dbReference>
<protein>
    <recommendedName>
        <fullName evidence="6">RNA polymerase sigma factor</fullName>
    </recommendedName>
</protein>
<dbReference type="InterPro" id="IPR014284">
    <property type="entry name" value="RNA_pol_sigma-70_dom"/>
</dbReference>
<accession>A0A7W9W3T0</accession>
<feature type="domain" description="RNA polymerase sigma-70 region 2" evidence="7">
    <location>
        <begin position="13"/>
        <end position="76"/>
    </location>
</feature>
<name>A0A7W9W3T0_ARMRO</name>
<comment type="similarity">
    <text evidence="1 6">Belongs to the sigma-70 factor family. ECF subfamily.</text>
</comment>
<dbReference type="EMBL" id="JACHGW010000001">
    <property type="protein sequence ID" value="MBB6048694.1"/>
    <property type="molecule type" value="Genomic_DNA"/>
</dbReference>
<dbReference type="RefSeq" id="WP_184192329.1">
    <property type="nucleotide sequence ID" value="NZ_JACHGW010000001.1"/>
</dbReference>
<comment type="caution">
    <text evidence="9">The sequence shown here is derived from an EMBL/GenBank/DDBJ whole genome shotgun (WGS) entry which is preliminary data.</text>
</comment>
<dbReference type="InterPro" id="IPR039425">
    <property type="entry name" value="RNA_pol_sigma-70-like"/>
</dbReference>
<dbReference type="GO" id="GO:0006950">
    <property type="term" value="P:response to stress"/>
    <property type="evidence" value="ECO:0007669"/>
    <property type="project" value="UniProtKB-ARBA"/>
</dbReference>
<evidence type="ECO:0000313" key="9">
    <source>
        <dbReference type="EMBL" id="MBB6048694.1"/>
    </source>
</evidence>
<evidence type="ECO:0000256" key="5">
    <source>
        <dbReference type="ARBA" id="ARBA00023163"/>
    </source>
</evidence>
<dbReference type="PROSITE" id="PS01063">
    <property type="entry name" value="SIGMA70_ECF"/>
    <property type="match status" value="1"/>
</dbReference>
<dbReference type="InterPro" id="IPR000838">
    <property type="entry name" value="RNA_pol_sigma70_ECF_CS"/>
</dbReference>
<evidence type="ECO:0000259" key="8">
    <source>
        <dbReference type="Pfam" id="PF08281"/>
    </source>
</evidence>
<evidence type="ECO:0000256" key="1">
    <source>
        <dbReference type="ARBA" id="ARBA00010641"/>
    </source>
</evidence>
<sequence>MRTASFESAVLPHRENLMRFALHLTHDTADAQDLVQDTLLRAYTRFHQLRTQDATLAWLRCILRSIFLHKIQRKRRDREGTYEIAEWESTREFVGPEKRAIDGVEATTVLDAVQTLPAGYRDVLLLTLAELSYNEIVERTGLPMATVKARIHRARKMVQKQLALA</sequence>
<dbReference type="PANTHER" id="PTHR43133:SF25">
    <property type="entry name" value="RNA POLYMERASE SIGMA FACTOR RFAY-RELATED"/>
    <property type="match status" value="1"/>
</dbReference>
<dbReference type="GO" id="GO:0006352">
    <property type="term" value="P:DNA-templated transcription initiation"/>
    <property type="evidence" value="ECO:0007669"/>
    <property type="project" value="InterPro"/>
</dbReference>
<keyword evidence="2 6" id="KW-0805">Transcription regulation</keyword>
<gene>
    <name evidence="9" type="ORF">HNQ39_000456</name>
</gene>